<dbReference type="GO" id="GO:0003735">
    <property type="term" value="F:structural constituent of ribosome"/>
    <property type="evidence" value="ECO:0007669"/>
    <property type="project" value="InterPro"/>
</dbReference>
<feature type="domain" description="Small ribosomal subunit protein uS10" evidence="9">
    <location>
        <begin position="109"/>
        <end position="206"/>
    </location>
</feature>
<dbReference type="GO" id="GO:1990904">
    <property type="term" value="C:ribonucleoprotein complex"/>
    <property type="evidence" value="ECO:0007669"/>
    <property type="project" value="UniProtKB-KW"/>
</dbReference>
<accession>A0A409VY62</accession>
<evidence type="ECO:0000256" key="8">
    <source>
        <dbReference type="SAM" id="MobiDB-lite"/>
    </source>
</evidence>
<dbReference type="InterPro" id="IPR001848">
    <property type="entry name" value="Ribosomal_uS10"/>
</dbReference>
<evidence type="ECO:0000256" key="1">
    <source>
        <dbReference type="ARBA" id="ARBA00007102"/>
    </source>
</evidence>
<dbReference type="SUPFAM" id="SSF54999">
    <property type="entry name" value="Ribosomal protein S10"/>
    <property type="match status" value="1"/>
</dbReference>
<evidence type="ECO:0000259" key="9">
    <source>
        <dbReference type="SMART" id="SM01403"/>
    </source>
</evidence>
<dbReference type="OrthoDB" id="366214at2759"/>
<evidence type="ECO:0000256" key="4">
    <source>
        <dbReference type="ARBA" id="ARBA00035261"/>
    </source>
</evidence>
<dbReference type="EMBL" id="NHYE01005513">
    <property type="protein sequence ID" value="PPQ71170.1"/>
    <property type="molecule type" value="Genomic_DNA"/>
</dbReference>
<feature type="region of interest" description="Disordered" evidence="8">
    <location>
        <begin position="15"/>
        <end position="44"/>
    </location>
</feature>
<dbReference type="InterPro" id="IPR027486">
    <property type="entry name" value="Ribosomal_uS10_dom"/>
</dbReference>
<evidence type="ECO:0000256" key="3">
    <source>
        <dbReference type="ARBA" id="ARBA00023274"/>
    </source>
</evidence>
<comment type="subunit">
    <text evidence="7">Part of the mitochondrial small ribosomal subunit.</text>
</comment>
<dbReference type="InterPro" id="IPR036838">
    <property type="entry name" value="Ribosomal_uS10_dom_sf"/>
</dbReference>
<evidence type="ECO:0000313" key="10">
    <source>
        <dbReference type="EMBL" id="PPQ71170.1"/>
    </source>
</evidence>
<dbReference type="Proteomes" id="UP000284706">
    <property type="component" value="Unassembled WGS sequence"/>
</dbReference>
<evidence type="ECO:0000256" key="5">
    <source>
        <dbReference type="ARBA" id="ARBA00042916"/>
    </source>
</evidence>
<evidence type="ECO:0000256" key="7">
    <source>
        <dbReference type="ARBA" id="ARBA00065857"/>
    </source>
</evidence>
<name>A0A409VY62_9AGAR</name>
<proteinExistence type="inferred from homology"/>
<reference evidence="10 11" key="1">
    <citation type="journal article" date="2018" name="Evol. Lett.">
        <title>Horizontal gene cluster transfer increased hallucinogenic mushroom diversity.</title>
        <authorList>
            <person name="Reynolds H.T."/>
            <person name="Vijayakumar V."/>
            <person name="Gluck-Thaler E."/>
            <person name="Korotkin H.B."/>
            <person name="Matheny P.B."/>
            <person name="Slot J.C."/>
        </authorList>
    </citation>
    <scope>NUCLEOTIDE SEQUENCE [LARGE SCALE GENOMIC DNA]</scope>
    <source>
        <strain evidence="10 11">SRW20</strain>
    </source>
</reference>
<keyword evidence="2" id="KW-0689">Ribosomal protein</keyword>
<gene>
    <name evidence="10" type="ORF">CVT26_011031</name>
</gene>
<dbReference type="AlphaFoldDB" id="A0A409VY62"/>
<dbReference type="GO" id="GO:0006412">
    <property type="term" value="P:translation"/>
    <property type="evidence" value="ECO:0007669"/>
    <property type="project" value="InterPro"/>
</dbReference>
<dbReference type="Gene3D" id="3.30.70.600">
    <property type="entry name" value="Ribosomal protein S10 domain"/>
    <property type="match status" value="1"/>
</dbReference>
<keyword evidence="11" id="KW-1185">Reference proteome</keyword>
<keyword evidence="3" id="KW-0687">Ribonucleoprotein</keyword>
<dbReference type="FunFam" id="3.30.70.600:FF:000003">
    <property type="entry name" value="30S ribosomal protein S10"/>
    <property type="match status" value="1"/>
</dbReference>
<dbReference type="GO" id="GO:0005840">
    <property type="term" value="C:ribosome"/>
    <property type="evidence" value="ECO:0007669"/>
    <property type="project" value="UniProtKB-KW"/>
</dbReference>
<sequence length="259" mass="29150">MQVAARSARRFLAASVRWNSTTSATPSPTTQEPQPEPQQPQLEPQAMVKEYDYKALGLKYDPAELPRLEYLDPTTMDYSEETYAATLVHGRSVNQPFFHPRTHNIPVANIHFRSHHVSLLDLFTHFAVHAASSLAIPTSKVVPLPTQRSLWTVPRSPFVHKKSQENFDRRVHKRVIKAWDADAEVVATWVAYLRTHALAGVGMKVITWDRVPLGIGSSPHIKAFDTGVRNPSRMVPQHIQTLSKKIITDEAKGPSPFKL</sequence>
<organism evidence="10 11">
    <name type="scientific">Gymnopilus dilepis</name>
    <dbReference type="NCBI Taxonomy" id="231916"/>
    <lineage>
        <taxon>Eukaryota</taxon>
        <taxon>Fungi</taxon>
        <taxon>Dikarya</taxon>
        <taxon>Basidiomycota</taxon>
        <taxon>Agaricomycotina</taxon>
        <taxon>Agaricomycetes</taxon>
        <taxon>Agaricomycetidae</taxon>
        <taxon>Agaricales</taxon>
        <taxon>Agaricineae</taxon>
        <taxon>Hymenogastraceae</taxon>
        <taxon>Gymnopilus</taxon>
    </lineage>
</organism>
<evidence type="ECO:0000313" key="11">
    <source>
        <dbReference type="Proteomes" id="UP000284706"/>
    </source>
</evidence>
<dbReference type="PANTHER" id="PTHR11700">
    <property type="entry name" value="30S RIBOSOMAL PROTEIN S10 FAMILY MEMBER"/>
    <property type="match status" value="1"/>
</dbReference>
<comment type="function">
    <text evidence="6">Involved in mitochondrial genome encoded proteins translation. Involved in the binding of tRNA to the ribosomes.</text>
</comment>
<evidence type="ECO:0000256" key="2">
    <source>
        <dbReference type="ARBA" id="ARBA00022980"/>
    </source>
</evidence>
<comment type="similarity">
    <text evidence="1">Belongs to the universal ribosomal protein uS10 family.</text>
</comment>
<evidence type="ECO:0000256" key="6">
    <source>
        <dbReference type="ARBA" id="ARBA00057689"/>
    </source>
</evidence>
<dbReference type="Pfam" id="PF00338">
    <property type="entry name" value="Ribosomal_S10"/>
    <property type="match status" value="1"/>
</dbReference>
<dbReference type="HAMAP" id="MF_00508">
    <property type="entry name" value="Ribosomal_uS10"/>
    <property type="match status" value="1"/>
</dbReference>
<dbReference type="InParanoid" id="A0A409VY62"/>
<protein>
    <recommendedName>
        <fullName evidence="4">Small ribosomal subunit protein uS10m</fullName>
    </recommendedName>
    <alternativeName>
        <fullName evidence="5">37S ribosomal protein S10, mitochondrial</fullName>
    </alternativeName>
</protein>
<comment type="caution">
    <text evidence="10">The sequence shown here is derived from an EMBL/GenBank/DDBJ whole genome shotgun (WGS) entry which is preliminary data.</text>
</comment>
<dbReference type="STRING" id="231916.A0A409VY62"/>
<dbReference type="SMART" id="SM01403">
    <property type="entry name" value="Ribosomal_S10"/>
    <property type="match status" value="1"/>
</dbReference>